<dbReference type="EMBL" id="AVOT02021323">
    <property type="protein sequence ID" value="MBW0510076.1"/>
    <property type="molecule type" value="Genomic_DNA"/>
</dbReference>
<gene>
    <name evidence="1" type="ORF">O181_049791</name>
</gene>
<reference evidence="1" key="1">
    <citation type="submission" date="2021-03" db="EMBL/GenBank/DDBJ databases">
        <title>Draft genome sequence of rust myrtle Austropuccinia psidii MF-1, a brazilian biotype.</title>
        <authorList>
            <person name="Quecine M.C."/>
            <person name="Pachon D.M.R."/>
            <person name="Bonatelli M.L."/>
            <person name="Correr F.H."/>
            <person name="Franceschini L.M."/>
            <person name="Leite T.F."/>
            <person name="Margarido G.R.A."/>
            <person name="Almeida C.A."/>
            <person name="Ferrarezi J.A."/>
            <person name="Labate C.A."/>
        </authorList>
    </citation>
    <scope>NUCLEOTIDE SEQUENCE</scope>
    <source>
        <strain evidence="1">MF-1</strain>
    </source>
</reference>
<proteinExistence type="predicted"/>
<comment type="caution">
    <text evidence="1">The sequence shown here is derived from an EMBL/GenBank/DDBJ whole genome shotgun (WGS) entry which is preliminary data.</text>
</comment>
<keyword evidence="2" id="KW-1185">Reference proteome</keyword>
<name>A0A9Q3DT21_9BASI</name>
<protein>
    <submittedName>
        <fullName evidence="1">Uncharacterized protein</fullName>
    </submittedName>
</protein>
<evidence type="ECO:0000313" key="1">
    <source>
        <dbReference type="EMBL" id="MBW0510076.1"/>
    </source>
</evidence>
<accession>A0A9Q3DT21</accession>
<dbReference type="AlphaFoldDB" id="A0A9Q3DT21"/>
<organism evidence="1 2">
    <name type="scientific">Austropuccinia psidii MF-1</name>
    <dbReference type="NCBI Taxonomy" id="1389203"/>
    <lineage>
        <taxon>Eukaryota</taxon>
        <taxon>Fungi</taxon>
        <taxon>Dikarya</taxon>
        <taxon>Basidiomycota</taxon>
        <taxon>Pucciniomycotina</taxon>
        <taxon>Pucciniomycetes</taxon>
        <taxon>Pucciniales</taxon>
        <taxon>Sphaerophragmiaceae</taxon>
        <taxon>Austropuccinia</taxon>
    </lineage>
</organism>
<dbReference type="Proteomes" id="UP000765509">
    <property type="component" value="Unassembled WGS sequence"/>
</dbReference>
<evidence type="ECO:0000313" key="2">
    <source>
        <dbReference type="Proteomes" id="UP000765509"/>
    </source>
</evidence>
<sequence>MTDQLIYLRKDHAHEAQRPSAPKTGPQQGPSVGHIAIQGLGLLRVISYFLGNSLTSVAEQIALETYAPQQLRECAPVTCRAAIYYDTLFVKKSAKILINHTMMVLERRAELANSRVPAATQMQYSRLSRSF</sequence>